<dbReference type="Gene3D" id="3.30.1920.20">
    <property type="match status" value="1"/>
</dbReference>
<dbReference type="InterPro" id="IPR008969">
    <property type="entry name" value="CarboxyPept-like_regulatory"/>
</dbReference>
<comment type="caution">
    <text evidence="2">The sequence shown here is derived from an EMBL/GenBank/DDBJ whole genome shotgun (WGS) entry which is preliminary data.</text>
</comment>
<dbReference type="EMBL" id="QXQA01000016">
    <property type="protein sequence ID" value="RIX50101.1"/>
    <property type="molecule type" value="Genomic_DNA"/>
</dbReference>
<keyword evidence="3" id="KW-1185">Reference proteome</keyword>
<evidence type="ECO:0008006" key="4">
    <source>
        <dbReference type="Google" id="ProtNLM"/>
    </source>
</evidence>
<dbReference type="OrthoDB" id="340819at2"/>
<accession>A0A3A1URP2</accession>
<feature type="region of interest" description="Disordered" evidence="1">
    <location>
        <begin position="307"/>
        <end position="326"/>
    </location>
</feature>
<dbReference type="AlphaFoldDB" id="A0A3A1URP2"/>
<proteinExistence type="predicted"/>
<evidence type="ECO:0000256" key="1">
    <source>
        <dbReference type="SAM" id="MobiDB-lite"/>
    </source>
</evidence>
<dbReference type="Proteomes" id="UP000266482">
    <property type="component" value="Unassembled WGS sequence"/>
</dbReference>
<evidence type="ECO:0000313" key="3">
    <source>
        <dbReference type="Proteomes" id="UP000266482"/>
    </source>
</evidence>
<dbReference type="InterPro" id="IPR058094">
    <property type="entry name" value="Ig-like_OmpL47-like"/>
</dbReference>
<sequence length="515" mass="56129">MRQMIDFRKGRVVWVCVLIAAFLTTSTNISYADGFSDQADRSLQGTITDEAGLPIEGADVRVGAYSPETGFRFLASAATDAEGKYAISYTQSVYDAVSAILTVNSHVIVFEVRSDTLDFQLPEERAVITGNITYVDEFATPVSQYPISLSVYLGRGGRIPIADITTDYDGNYSFSIIPGTFQTAHGPNAFELVYNHNFPEGIVEFHLGDRLVRDKQVTDKLPSTPFNGRLEVDVTDESDAPVENAAVELAGTNIPLYQTGHYFFSNVIRGGAYSLKVTAPGYLPQEAPIEINGGVIRKSLKLVRSDDTAPVTEAEVSEQPRSGGWHNTDVHVTLTAADNQSGVERTTYSLDNGSTWRVYDGGITLSHEGEHTLLYRSQDKAGNLEQEKQLGVKIDKTAPTLELALNRYTLSPANHKMVPIRAIVEGSDAGAGIESIQLTSITVSDFKHSPKSKPHESDIQNAEYGTYDTAFQLRAEIAGKGSERHYTILYTATDKAGNQSTATAVVKVIKHKKGN</sequence>
<reference evidence="2 3" key="1">
    <citation type="submission" date="2018-09" db="EMBL/GenBank/DDBJ databases">
        <title>Paenibacillus aracenensis nov. sp. isolated from a cave in southern Spain.</title>
        <authorList>
            <person name="Jurado V."/>
            <person name="Gutierrez-Patricio S."/>
            <person name="Gonzalez-Pimentel J.L."/>
            <person name="Miller A.Z."/>
            <person name="Laiz L."/>
            <person name="Saiz-Jimenez C."/>
        </authorList>
    </citation>
    <scope>NUCLEOTIDE SEQUENCE [LARGE SCALE GENOMIC DNA]</scope>
    <source>
        <strain evidence="2 3">DSM 22867</strain>
    </source>
</reference>
<organism evidence="2 3">
    <name type="scientific">Paenibacillus nanensis</name>
    <dbReference type="NCBI Taxonomy" id="393251"/>
    <lineage>
        <taxon>Bacteria</taxon>
        <taxon>Bacillati</taxon>
        <taxon>Bacillota</taxon>
        <taxon>Bacilli</taxon>
        <taxon>Bacillales</taxon>
        <taxon>Paenibacillaceae</taxon>
        <taxon>Paenibacillus</taxon>
    </lineage>
</organism>
<dbReference type="Gene3D" id="2.60.40.1120">
    <property type="entry name" value="Carboxypeptidase-like, regulatory domain"/>
    <property type="match status" value="2"/>
</dbReference>
<gene>
    <name evidence="2" type="ORF">D3P08_21365</name>
</gene>
<protein>
    <recommendedName>
        <fullName evidence="4">Carboxypeptidase regulatory-like domain-containing protein</fullName>
    </recommendedName>
</protein>
<dbReference type="RefSeq" id="WP_119602150.1">
    <property type="nucleotide sequence ID" value="NZ_QXQA01000016.1"/>
</dbReference>
<dbReference type="SUPFAM" id="SSF49464">
    <property type="entry name" value="Carboxypeptidase regulatory domain-like"/>
    <property type="match status" value="2"/>
</dbReference>
<name>A0A3A1URP2_9BACL</name>
<dbReference type="Pfam" id="PF13620">
    <property type="entry name" value="CarboxypepD_reg"/>
    <property type="match status" value="1"/>
</dbReference>
<dbReference type="NCBIfam" id="NF047446">
    <property type="entry name" value="barrel_OmpL47"/>
    <property type="match status" value="1"/>
</dbReference>
<evidence type="ECO:0000313" key="2">
    <source>
        <dbReference type="EMBL" id="RIX50101.1"/>
    </source>
</evidence>